<dbReference type="InterPro" id="IPR050764">
    <property type="entry name" value="CbbQ/NirQ/NorQ/GpvN"/>
</dbReference>
<evidence type="ECO:0000313" key="2">
    <source>
        <dbReference type="EMBL" id="MBB3985943.1"/>
    </source>
</evidence>
<dbReference type="Gene3D" id="3.40.50.300">
    <property type="entry name" value="P-loop containing nucleotide triphosphate hydrolases"/>
    <property type="match status" value="1"/>
</dbReference>
<dbReference type="InterPro" id="IPR011704">
    <property type="entry name" value="ATPase_dyneun-rel_AAA"/>
</dbReference>
<comment type="caution">
    <text evidence="2">The sequence shown here is derived from an EMBL/GenBank/DDBJ whole genome shotgun (WGS) entry which is preliminary data.</text>
</comment>
<feature type="domain" description="AAA+ ATPase" evidence="1">
    <location>
        <begin position="71"/>
        <end position="230"/>
    </location>
</feature>
<name>A0A7W6DMU8_9RHOB</name>
<reference evidence="2 3" key="1">
    <citation type="submission" date="2020-08" db="EMBL/GenBank/DDBJ databases">
        <title>Genomic Encyclopedia of Type Strains, Phase IV (KMG-IV): sequencing the most valuable type-strain genomes for metagenomic binning, comparative biology and taxonomic classification.</title>
        <authorList>
            <person name="Goeker M."/>
        </authorList>
    </citation>
    <scope>NUCLEOTIDE SEQUENCE [LARGE SCALE GENOMIC DNA]</scope>
    <source>
        <strain evidence="2 3">DSM 102235</strain>
    </source>
</reference>
<dbReference type="GO" id="GO:0005524">
    <property type="term" value="F:ATP binding"/>
    <property type="evidence" value="ECO:0007669"/>
    <property type="project" value="InterPro"/>
</dbReference>
<dbReference type="PANTHER" id="PTHR42759:SF1">
    <property type="entry name" value="MAGNESIUM-CHELATASE SUBUNIT CHLD"/>
    <property type="match status" value="1"/>
</dbReference>
<keyword evidence="3" id="KW-1185">Reference proteome</keyword>
<organism evidence="2 3">
    <name type="scientific">Sagittula marina</name>
    <dbReference type="NCBI Taxonomy" id="943940"/>
    <lineage>
        <taxon>Bacteria</taxon>
        <taxon>Pseudomonadati</taxon>
        <taxon>Pseudomonadota</taxon>
        <taxon>Alphaproteobacteria</taxon>
        <taxon>Rhodobacterales</taxon>
        <taxon>Roseobacteraceae</taxon>
        <taxon>Sagittula</taxon>
    </lineage>
</organism>
<dbReference type="SMART" id="SM00382">
    <property type="entry name" value="AAA"/>
    <property type="match status" value="1"/>
</dbReference>
<evidence type="ECO:0000313" key="3">
    <source>
        <dbReference type="Proteomes" id="UP000541426"/>
    </source>
</evidence>
<dbReference type="Proteomes" id="UP000541426">
    <property type="component" value="Unassembled WGS sequence"/>
</dbReference>
<evidence type="ECO:0000259" key="1">
    <source>
        <dbReference type="SMART" id="SM00382"/>
    </source>
</evidence>
<sequence length="324" mass="35872">MSWGCTDDGHRLGHRAEVIDRGRLCLPRPPPEYFEAKKQAMDQAKLKHALAGVGYVADETLVMALHLAMMLGRPLLVEGPAGVGKTEVARALSRVLAARLIRLQCYEGLDASHAIYEWNYQRQLLAIRAEEAQEDTLFSDKYLLKRPLLEAITQEEAPVLLIDEIDRADMEFEAYLLEVLSDFQVTIPEMGTITAVTKPVVILTANGTRDLSDALRRRCLYAYLDFPDRETELAILTARAPDLEHRLAQQVVAVVQALRREELEKTPGIAEMLDWAAALSGLGVNDLSGDPKSLQATLVCLLKTATDRDACPSEVMARIVGKVA</sequence>
<accession>A0A7W6DMU8</accession>
<dbReference type="SUPFAM" id="SSF52540">
    <property type="entry name" value="P-loop containing nucleoside triphosphate hydrolases"/>
    <property type="match status" value="1"/>
</dbReference>
<dbReference type="AlphaFoldDB" id="A0A7W6DMU8"/>
<proteinExistence type="predicted"/>
<dbReference type="GO" id="GO:0016887">
    <property type="term" value="F:ATP hydrolysis activity"/>
    <property type="evidence" value="ECO:0007669"/>
    <property type="project" value="InterPro"/>
</dbReference>
<dbReference type="Pfam" id="PF07728">
    <property type="entry name" value="AAA_5"/>
    <property type="match status" value="1"/>
</dbReference>
<dbReference type="EMBL" id="JACIEJ010000005">
    <property type="protein sequence ID" value="MBB3985943.1"/>
    <property type="molecule type" value="Genomic_DNA"/>
</dbReference>
<dbReference type="CDD" id="cd00009">
    <property type="entry name" value="AAA"/>
    <property type="match status" value="1"/>
</dbReference>
<dbReference type="InterPro" id="IPR003593">
    <property type="entry name" value="AAA+_ATPase"/>
</dbReference>
<dbReference type="InterPro" id="IPR027417">
    <property type="entry name" value="P-loop_NTPase"/>
</dbReference>
<gene>
    <name evidence="2" type="ORF">GGQ68_002281</name>
</gene>
<dbReference type="PANTHER" id="PTHR42759">
    <property type="entry name" value="MOXR FAMILY PROTEIN"/>
    <property type="match status" value="1"/>
</dbReference>
<protein>
    <submittedName>
        <fullName evidence="2">MoxR-like ATPase</fullName>
    </submittedName>
</protein>